<feature type="transmembrane region" description="Helical" evidence="8">
    <location>
        <begin position="369"/>
        <end position="395"/>
    </location>
</feature>
<comment type="subcellular location">
    <subcellularLocation>
        <location evidence="1">Membrane</location>
        <topology evidence="1">Multi-pass membrane protein</topology>
    </subcellularLocation>
</comment>
<keyword evidence="11" id="KW-1185">Reference proteome</keyword>
<dbReference type="InterPro" id="IPR036259">
    <property type="entry name" value="MFS_trans_sf"/>
</dbReference>
<dbReference type="AlphaFoldDB" id="A0A0U1LQ91"/>
<dbReference type="GO" id="GO:0005351">
    <property type="term" value="F:carbohydrate:proton symporter activity"/>
    <property type="evidence" value="ECO:0007669"/>
    <property type="project" value="TreeGrafter"/>
</dbReference>
<dbReference type="Proteomes" id="UP000054383">
    <property type="component" value="Unassembled WGS sequence"/>
</dbReference>
<evidence type="ECO:0000256" key="5">
    <source>
        <dbReference type="ARBA" id="ARBA00022989"/>
    </source>
</evidence>
<keyword evidence="5 8" id="KW-1133">Transmembrane helix</keyword>
<dbReference type="InterPro" id="IPR005829">
    <property type="entry name" value="Sugar_transporter_CS"/>
</dbReference>
<evidence type="ECO:0000259" key="9">
    <source>
        <dbReference type="PROSITE" id="PS50850"/>
    </source>
</evidence>
<dbReference type="EMBL" id="CVMT01000002">
    <property type="protein sequence ID" value="CRG85521.1"/>
    <property type="molecule type" value="Genomic_DNA"/>
</dbReference>
<feature type="transmembrane region" description="Helical" evidence="8">
    <location>
        <begin position="407"/>
        <end position="425"/>
    </location>
</feature>
<evidence type="ECO:0000256" key="2">
    <source>
        <dbReference type="ARBA" id="ARBA00010992"/>
    </source>
</evidence>
<dbReference type="PROSITE" id="PS00216">
    <property type="entry name" value="SUGAR_TRANSPORT_1"/>
    <property type="match status" value="1"/>
</dbReference>
<keyword evidence="10" id="KW-0762">Sugar transport</keyword>
<dbReference type="PANTHER" id="PTHR48022">
    <property type="entry name" value="PLASTIDIC GLUCOSE TRANSPORTER 4"/>
    <property type="match status" value="1"/>
</dbReference>
<evidence type="ECO:0000256" key="3">
    <source>
        <dbReference type="ARBA" id="ARBA00022448"/>
    </source>
</evidence>
<reference evidence="10 11" key="1">
    <citation type="submission" date="2015-04" db="EMBL/GenBank/DDBJ databases">
        <authorList>
            <person name="Syromyatnikov M.Y."/>
            <person name="Popov V.N."/>
        </authorList>
    </citation>
    <scope>NUCLEOTIDE SEQUENCE [LARGE SCALE GENOMIC DNA]</scope>
    <source>
        <strain evidence="10">WF-38-12</strain>
    </source>
</reference>
<feature type="transmembrane region" description="Helical" evidence="8">
    <location>
        <begin position="12"/>
        <end position="32"/>
    </location>
</feature>
<gene>
    <name evidence="10" type="ORF">PISL3812_02573</name>
</gene>
<keyword evidence="4 8" id="KW-0812">Transmembrane</keyword>
<dbReference type="PROSITE" id="PS50850">
    <property type="entry name" value="MFS"/>
    <property type="match status" value="1"/>
</dbReference>
<evidence type="ECO:0000256" key="4">
    <source>
        <dbReference type="ARBA" id="ARBA00022692"/>
    </source>
</evidence>
<protein>
    <submittedName>
        <fullName evidence="10">Sugar transporter STL1</fullName>
    </submittedName>
</protein>
<feature type="transmembrane region" description="Helical" evidence="8">
    <location>
        <begin position="343"/>
        <end position="363"/>
    </location>
</feature>
<dbReference type="OrthoDB" id="6133115at2759"/>
<dbReference type="PANTHER" id="PTHR48022:SF45">
    <property type="entry name" value="MAJOR FACILITATOR SUPERFAMILY (MFS) PROFILE DOMAIN-CONTAINING PROTEIN-RELATED"/>
    <property type="match status" value="1"/>
</dbReference>
<dbReference type="InterPro" id="IPR050360">
    <property type="entry name" value="MFS_Sugar_Transporters"/>
</dbReference>
<dbReference type="InterPro" id="IPR020846">
    <property type="entry name" value="MFS_dom"/>
</dbReference>
<dbReference type="Gene3D" id="1.20.1250.20">
    <property type="entry name" value="MFS general substrate transporter like domains"/>
    <property type="match status" value="1"/>
</dbReference>
<evidence type="ECO:0000256" key="1">
    <source>
        <dbReference type="ARBA" id="ARBA00004141"/>
    </source>
</evidence>
<evidence type="ECO:0000313" key="11">
    <source>
        <dbReference type="Proteomes" id="UP000054383"/>
    </source>
</evidence>
<organism evidence="10 11">
    <name type="scientific">Talaromyces islandicus</name>
    <name type="common">Penicillium islandicum</name>
    <dbReference type="NCBI Taxonomy" id="28573"/>
    <lineage>
        <taxon>Eukaryota</taxon>
        <taxon>Fungi</taxon>
        <taxon>Dikarya</taxon>
        <taxon>Ascomycota</taxon>
        <taxon>Pezizomycotina</taxon>
        <taxon>Eurotiomycetes</taxon>
        <taxon>Eurotiomycetidae</taxon>
        <taxon>Eurotiales</taxon>
        <taxon>Trichocomaceae</taxon>
        <taxon>Talaromyces</taxon>
        <taxon>Talaromyces sect. Islandici</taxon>
    </lineage>
</organism>
<dbReference type="SUPFAM" id="SSF103473">
    <property type="entry name" value="MFS general substrate transporter"/>
    <property type="match status" value="1"/>
</dbReference>
<proteinExistence type="inferred from homology"/>
<evidence type="ECO:0000256" key="8">
    <source>
        <dbReference type="SAM" id="Phobius"/>
    </source>
</evidence>
<keyword evidence="6 8" id="KW-0472">Membrane</keyword>
<feature type="domain" description="Major facilitator superfamily (MFS) profile" evidence="9">
    <location>
        <begin position="19"/>
        <end position="465"/>
    </location>
</feature>
<dbReference type="OMA" id="GMGICMA"/>
<evidence type="ECO:0000256" key="7">
    <source>
        <dbReference type="RuleBase" id="RU003346"/>
    </source>
</evidence>
<comment type="similarity">
    <text evidence="2 7">Belongs to the major facilitator superfamily. Sugar transporter (TC 2.A.1.1) family.</text>
</comment>
<dbReference type="Pfam" id="PF00083">
    <property type="entry name" value="Sugar_tr"/>
    <property type="match status" value="1"/>
</dbReference>
<keyword evidence="3 7" id="KW-0813">Transport</keyword>
<dbReference type="InterPro" id="IPR005828">
    <property type="entry name" value="MFS_sugar_transport-like"/>
</dbReference>
<dbReference type="PRINTS" id="PR00171">
    <property type="entry name" value="SUGRTRNSPORT"/>
</dbReference>
<dbReference type="GO" id="GO:0016020">
    <property type="term" value="C:membrane"/>
    <property type="evidence" value="ECO:0007669"/>
    <property type="project" value="UniProtKB-SubCell"/>
</dbReference>
<feature type="transmembrane region" description="Helical" evidence="8">
    <location>
        <begin position="74"/>
        <end position="92"/>
    </location>
</feature>
<dbReference type="NCBIfam" id="TIGR00879">
    <property type="entry name" value="SP"/>
    <property type="match status" value="1"/>
</dbReference>
<dbReference type="InterPro" id="IPR003663">
    <property type="entry name" value="Sugar/inositol_transpt"/>
</dbReference>
<feature type="transmembrane region" description="Helical" evidence="8">
    <location>
        <begin position="189"/>
        <end position="210"/>
    </location>
</feature>
<name>A0A0U1LQ91_TALIS</name>
<evidence type="ECO:0000256" key="6">
    <source>
        <dbReference type="ARBA" id="ARBA00023136"/>
    </source>
</evidence>
<accession>A0A0U1LQ91</accession>
<sequence>MARATFYGLRGKSLNTFIVWAVICPAYILFGWNNALAGGLLDLESWIRTFPRIDTLTTTGEQNADNSRVQGTVVSMYTLGCFFGSLSCIWIGDRLGRIRTIMLGAVLNVIGSILQASSFSLPQLIVGRIVSGLGFGALSATAPNWQSECSKPEHRGSAVILESVFISFGLALVEWVTYGASYASSSLSWRLPMALSAVWSLIVLSVISPLPESPRWLVKKGRLDEAKEVLSALYDTTDENDETRAIQDIQLSLAATGEGHFFDIFTNGKQRLFHRTCLAAAGQLFQQTCGIDTIAFYVSTIFQQDLGLSGVQSRILGAAVFTWQMIASPIGVLTVDRIGRRKLMLTSCLGMGISMAILAGTVSQPDNRAAIIVAGAFIFIFSGFFPIGFLGLTFLYASEIAPLSVRVPITSISTGVAWLFNFVVAEVTPVGFSTISWRYYVVWAVLNLFMIFPSVYFFFPETSGRSLEEVDEIFESTTGIFDTVNVGNNLPRKHIVKQGIALVEKDQELQAKQDGTKQATVELEN</sequence>
<evidence type="ECO:0000313" key="10">
    <source>
        <dbReference type="EMBL" id="CRG85521.1"/>
    </source>
</evidence>
<feature type="transmembrane region" description="Helical" evidence="8">
    <location>
        <begin position="437"/>
        <end position="459"/>
    </location>
</feature>
<feature type="transmembrane region" description="Helical" evidence="8">
    <location>
        <begin position="157"/>
        <end position="177"/>
    </location>
</feature>